<dbReference type="RefSeq" id="WP_377820306.1">
    <property type="nucleotide sequence ID" value="NZ_JBHSWJ010000002.1"/>
</dbReference>
<proteinExistence type="inferred from homology"/>
<dbReference type="EMBL" id="JBHSWJ010000002">
    <property type="protein sequence ID" value="MFC6712850.1"/>
    <property type="molecule type" value="Genomic_DNA"/>
</dbReference>
<dbReference type="Gene3D" id="3.10.129.10">
    <property type="entry name" value="Hotdog Thioesterase"/>
    <property type="match status" value="1"/>
</dbReference>
<evidence type="ECO:0000313" key="3">
    <source>
        <dbReference type="EMBL" id="MFC6712850.1"/>
    </source>
</evidence>
<dbReference type="InterPro" id="IPR002539">
    <property type="entry name" value="MaoC-like_dom"/>
</dbReference>
<dbReference type="PANTHER" id="PTHR43841:SF3">
    <property type="entry name" value="(3R)-HYDROXYACYL-ACP DEHYDRATASE SUBUNIT HADB"/>
    <property type="match status" value="1"/>
</dbReference>
<evidence type="ECO:0000256" key="1">
    <source>
        <dbReference type="ARBA" id="ARBA00005254"/>
    </source>
</evidence>
<dbReference type="SUPFAM" id="SSF54637">
    <property type="entry name" value="Thioesterase/thiol ester dehydrase-isomerase"/>
    <property type="match status" value="2"/>
</dbReference>
<dbReference type="Pfam" id="PF01575">
    <property type="entry name" value="MaoC_dehydratas"/>
    <property type="match status" value="1"/>
</dbReference>
<name>A0ABW2APY8_9MICO</name>
<accession>A0ABW2APY8</accession>
<feature type="domain" description="MaoC-like" evidence="2">
    <location>
        <begin position="188"/>
        <end position="262"/>
    </location>
</feature>
<dbReference type="InterPro" id="IPR029069">
    <property type="entry name" value="HotDog_dom_sf"/>
</dbReference>
<organism evidence="3 4">
    <name type="scientific">Branchiibius cervicis</name>
    <dbReference type="NCBI Taxonomy" id="908252"/>
    <lineage>
        <taxon>Bacteria</taxon>
        <taxon>Bacillati</taxon>
        <taxon>Actinomycetota</taxon>
        <taxon>Actinomycetes</taxon>
        <taxon>Micrococcales</taxon>
        <taxon>Dermacoccaceae</taxon>
        <taxon>Branchiibius</taxon>
    </lineage>
</organism>
<comment type="caution">
    <text evidence="3">The sequence shown here is derived from an EMBL/GenBank/DDBJ whole genome shotgun (WGS) entry which is preliminary data.</text>
</comment>
<evidence type="ECO:0000313" key="4">
    <source>
        <dbReference type="Proteomes" id="UP001596356"/>
    </source>
</evidence>
<gene>
    <name evidence="3" type="ORF">ACFQBT_02910</name>
</gene>
<reference evidence="4" key="1">
    <citation type="journal article" date="2019" name="Int. J. Syst. Evol. Microbiol.">
        <title>The Global Catalogue of Microorganisms (GCM) 10K type strain sequencing project: providing services to taxonomists for standard genome sequencing and annotation.</title>
        <authorList>
            <consortium name="The Broad Institute Genomics Platform"/>
            <consortium name="The Broad Institute Genome Sequencing Center for Infectious Disease"/>
            <person name="Wu L."/>
            <person name="Ma J."/>
        </authorList>
    </citation>
    <scope>NUCLEOTIDE SEQUENCE [LARGE SCALE GENOMIC DNA]</scope>
    <source>
        <strain evidence="4">NBRC 106593</strain>
    </source>
</reference>
<keyword evidence="4" id="KW-1185">Reference proteome</keyword>
<protein>
    <submittedName>
        <fullName evidence="3">MaoC/PaaZ C-terminal domain-containing protein</fullName>
    </submittedName>
</protein>
<dbReference type="PANTHER" id="PTHR43841">
    <property type="entry name" value="3-HYDROXYACYL-THIOESTER DEHYDRATASE HTDX-RELATED"/>
    <property type="match status" value="1"/>
</dbReference>
<comment type="similarity">
    <text evidence="1">Belongs to the enoyl-CoA hydratase/isomerase family.</text>
</comment>
<sequence>MPTDTIELASTPVLAKVFAGAVASSRGRTGQAPLPDLKVRQAGITVDVDALANYDHVCRFPLLNELPSTYLHNLVFPLQATLFADKRYPYPLMGSVHLSNRLTQHRPVLLTEELTLETWAQNARPHRAGVQVDVISRGYVGQELVWEGLAVYLYRGQKIAGDVPEKVDSGDGVDGPGAIWRLPGDLGRQFSRVSGDVNPIHMSALSAKAMGFPTAIAHGMWSQAAMLAALDSRLPAAYVTQMEFRKPVTIPGTVKFVAHPGGQDGSWEMSLRNLKKGTELVRGSVRQLT</sequence>
<evidence type="ECO:0000259" key="2">
    <source>
        <dbReference type="Pfam" id="PF01575"/>
    </source>
</evidence>
<dbReference type="Proteomes" id="UP001596356">
    <property type="component" value="Unassembled WGS sequence"/>
</dbReference>